<accession>A0ABD1RJ73</accession>
<gene>
    <name evidence="6" type="ORF">Fot_41740</name>
</gene>
<evidence type="ECO:0000313" key="7">
    <source>
        <dbReference type="Proteomes" id="UP001604277"/>
    </source>
</evidence>
<feature type="transmembrane region" description="Helical" evidence="5">
    <location>
        <begin position="147"/>
        <end position="167"/>
    </location>
</feature>
<evidence type="ECO:0000256" key="4">
    <source>
        <dbReference type="SAM" id="MobiDB-lite"/>
    </source>
</evidence>
<sequence length="288" mass="31448">MQATITSRCLKILNHSIPSHRLNRYSMTYSSKLLNPSRIGFEFKQNSIFTGTRNLSTVRTLWSSGRKKPFLLHHINAFLSDSPSKSPQTPGSVSDGHALFSTESKPTPKQAPTTSLKQTGASGDQLPDTKIIATLAKYLWMKDNLEFRLRVIAALGLLVGAKVPFLFKLAVDWLTTATGNASALAEFNAANSTVLALFASPAAILIGYGIARSGASAFNELRTAVFSKVALRTIRQVSRKVCNEITLLAFSFPSCSNCVYESKTVKEQIVQEDKLLISFSADAMLMAH</sequence>
<keyword evidence="7" id="KW-1185">Reference proteome</keyword>
<evidence type="ECO:0000313" key="6">
    <source>
        <dbReference type="EMBL" id="KAL2488448.1"/>
    </source>
</evidence>
<feature type="compositionally biased region" description="Polar residues" evidence="4">
    <location>
        <begin position="82"/>
        <end position="92"/>
    </location>
</feature>
<feature type="region of interest" description="Disordered" evidence="4">
    <location>
        <begin position="82"/>
        <end position="123"/>
    </location>
</feature>
<name>A0ABD1RJ73_9LAMI</name>
<evidence type="ECO:0000256" key="5">
    <source>
        <dbReference type="SAM" id="Phobius"/>
    </source>
</evidence>
<dbReference type="InterPro" id="IPR036640">
    <property type="entry name" value="ABC1_TM_sf"/>
</dbReference>
<evidence type="ECO:0000256" key="2">
    <source>
        <dbReference type="ARBA" id="ARBA00022989"/>
    </source>
</evidence>
<evidence type="ECO:0000256" key="3">
    <source>
        <dbReference type="ARBA" id="ARBA00023136"/>
    </source>
</evidence>
<keyword evidence="2 5" id="KW-1133">Transmembrane helix</keyword>
<organism evidence="6 7">
    <name type="scientific">Forsythia ovata</name>
    <dbReference type="NCBI Taxonomy" id="205694"/>
    <lineage>
        <taxon>Eukaryota</taxon>
        <taxon>Viridiplantae</taxon>
        <taxon>Streptophyta</taxon>
        <taxon>Embryophyta</taxon>
        <taxon>Tracheophyta</taxon>
        <taxon>Spermatophyta</taxon>
        <taxon>Magnoliopsida</taxon>
        <taxon>eudicotyledons</taxon>
        <taxon>Gunneridae</taxon>
        <taxon>Pentapetalae</taxon>
        <taxon>asterids</taxon>
        <taxon>lamiids</taxon>
        <taxon>Lamiales</taxon>
        <taxon>Oleaceae</taxon>
        <taxon>Forsythieae</taxon>
        <taxon>Forsythia</taxon>
    </lineage>
</organism>
<dbReference type="Gene3D" id="1.20.1560.10">
    <property type="entry name" value="ABC transporter type 1, transmembrane domain"/>
    <property type="match status" value="1"/>
</dbReference>
<feature type="compositionally biased region" description="Polar residues" evidence="4">
    <location>
        <begin position="101"/>
        <end position="122"/>
    </location>
</feature>
<keyword evidence="1 5" id="KW-0812">Transmembrane</keyword>
<comment type="caution">
    <text evidence="6">The sequence shown here is derived from an EMBL/GenBank/DDBJ whole genome shotgun (WGS) entry which is preliminary data.</text>
</comment>
<proteinExistence type="predicted"/>
<keyword evidence="3 5" id="KW-0472">Membrane</keyword>
<dbReference type="AlphaFoldDB" id="A0ABD1RJ73"/>
<dbReference type="Proteomes" id="UP001604277">
    <property type="component" value="Unassembled WGS sequence"/>
</dbReference>
<protein>
    <submittedName>
        <fullName evidence="6">ABC transporter B family member 25</fullName>
    </submittedName>
</protein>
<feature type="transmembrane region" description="Helical" evidence="5">
    <location>
        <begin position="187"/>
        <end position="211"/>
    </location>
</feature>
<dbReference type="EMBL" id="JBFOLJ010000012">
    <property type="protein sequence ID" value="KAL2488448.1"/>
    <property type="molecule type" value="Genomic_DNA"/>
</dbReference>
<reference evidence="7" key="1">
    <citation type="submission" date="2024-07" db="EMBL/GenBank/DDBJ databases">
        <title>Two chromosome-level genome assemblies of Korean endemic species Abeliophyllum distichum and Forsythia ovata (Oleaceae).</title>
        <authorList>
            <person name="Jang H."/>
        </authorList>
    </citation>
    <scope>NUCLEOTIDE SEQUENCE [LARGE SCALE GENOMIC DNA]</scope>
</reference>
<evidence type="ECO:0000256" key="1">
    <source>
        <dbReference type="ARBA" id="ARBA00022692"/>
    </source>
</evidence>